<organism evidence="1 2">
    <name type="scientific">Portunus trituberculatus</name>
    <name type="common">Swimming crab</name>
    <name type="synonym">Neptunus trituberculatus</name>
    <dbReference type="NCBI Taxonomy" id="210409"/>
    <lineage>
        <taxon>Eukaryota</taxon>
        <taxon>Metazoa</taxon>
        <taxon>Ecdysozoa</taxon>
        <taxon>Arthropoda</taxon>
        <taxon>Crustacea</taxon>
        <taxon>Multicrustacea</taxon>
        <taxon>Malacostraca</taxon>
        <taxon>Eumalacostraca</taxon>
        <taxon>Eucarida</taxon>
        <taxon>Decapoda</taxon>
        <taxon>Pleocyemata</taxon>
        <taxon>Brachyura</taxon>
        <taxon>Eubrachyura</taxon>
        <taxon>Portunoidea</taxon>
        <taxon>Portunidae</taxon>
        <taxon>Portuninae</taxon>
        <taxon>Portunus</taxon>
    </lineage>
</organism>
<accession>A0A5B7J6K5</accession>
<reference evidence="1 2" key="1">
    <citation type="submission" date="2019-05" db="EMBL/GenBank/DDBJ databases">
        <title>Another draft genome of Portunus trituberculatus and its Hox gene families provides insights of decapod evolution.</title>
        <authorList>
            <person name="Jeong J.-H."/>
            <person name="Song I."/>
            <person name="Kim S."/>
            <person name="Choi T."/>
            <person name="Kim D."/>
            <person name="Ryu S."/>
            <person name="Kim W."/>
        </authorList>
    </citation>
    <scope>NUCLEOTIDE SEQUENCE [LARGE SCALE GENOMIC DNA]</scope>
    <source>
        <tissue evidence="1">Muscle</tissue>
    </source>
</reference>
<evidence type="ECO:0000313" key="1">
    <source>
        <dbReference type="EMBL" id="MPC88094.1"/>
    </source>
</evidence>
<keyword evidence="2" id="KW-1185">Reference proteome</keyword>
<dbReference type="AlphaFoldDB" id="A0A5B7J6K5"/>
<proteinExistence type="predicted"/>
<dbReference type="Proteomes" id="UP000324222">
    <property type="component" value="Unassembled WGS sequence"/>
</dbReference>
<evidence type="ECO:0000313" key="2">
    <source>
        <dbReference type="Proteomes" id="UP000324222"/>
    </source>
</evidence>
<protein>
    <submittedName>
        <fullName evidence="1">Uncharacterized protein</fullName>
    </submittedName>
</protein>
<dbReference type="EMBL" id="VSRR010076617">
    <property type="protein sequence ID" value="MPC88094.1"/>
    <property type="molecule type" value="Genomic_DNA"/>
</dbReference>
<sequence length="62" mass="6906">MCHQFDTVSVHFLNVRHHGRKQAPHPGDTSGEGALVLTSVGTRYLYDVTTIEHRFRAPCGNS</sequence>
<gene>
    <name evidence="1" type="ORF">E2C01_082985</name>
</gene>
<comment type="caution">
    <text evidence="1">The sequence shown here is derived from an EMBL/GenBank/DDBJ whole genome shotgun (WGS) entry which is preliminary data.</text>
</comment>
<name>A0A5B7J6K5_PORTR</name>